<feature type="compositionally biased region" description="Basic and acidic residues" evidence="1">
    <location>
        <begin position="34"/>
        <end position="52"/>
    </location>
</feature>
<dbReference type="EnsemblMetazoa" id="Aqu2.1.04505_001">
    <property type="protein sequence ID" value="Aqu2.1.04505_001"/>
    <property type="gene ID" value="Aqu2.1.04505"/>
</dbReference>
<evidence type="ECO:0008006" key="3">
    <source>
        <dbReference type="Google" id="ProtNLM"/>
    </source>
</evidence>
<dbReference type="InParanoid" id="A0A1X7SQZ5"/>
<feature type="compositionally biased region" description="Gly residues" evidence="1">
    <location>
        <begin position="1"/>
        <end position="12"/>
    </location>
</feature>
<evidence type="ECO:0000256" key="1">
    <source>
        <dbReference type="SAM" id="MobiDB-lite"/>
    </source>
</evidence>
<dbReference type="PANTHER" id="PTHR22754:SF32">
    <property type="entry name" value="DISCO-INTERACTING PROTEIN 2"/>
    <property type="match status" value="1"/>
</dbReference>
<organism evidence="2">
    <name type="scientific">Amphimedon queenslandica</name>
    <name type="common">Sponge</name>
    <dbReference type="NCBI Taxonomy" id="400682"/>
    <lineage>
        <taxon>Eukaryota</taxon>
        <taxon>Metazoa</taxon>
        <taxon>Porifera</taxon>
        <taxon>Demospongiae</taxon>
        <taxon>Heteroscleromorpha</taxon>
        <taxon>Haplosclerida</taxon>
        <taxon>Niphatidae</taxon>
        <taxon>Amphimedon</taxon>
    </lineage>
</organism>
<dbReference type="PANTHER" id="PTHR22754">
    <property type="entry name" value="DISCO-INTERACTING PROTEIN 2 DIP2 -RELATED"/>
    <property type="match status" value="1"/>
</dbReference>
<proteinExistence type="predicted"/>
<evidence type="ECO:0000313" key="2">
    <source>
        <dbReference type="EnsemblMetazoa" id="Aqu2.1.04505_001"/>
    </source>
</evidence>
<accession>A0A1X7SQZ5</accession>
<dbReference type="InterPro" id="IPR042099">
    <property type="entry name" value="ANL_N_sf"/>
</dbReference>
<dbReference type="STRING" id="400682.A0A1X7SQZ5"/>
<feature type="region of interest" description="Disordered" evidence="1">
    <location>
        <begin position="1"/>
        <end position="70"/>
    </location>
</feature>
<dbReference type="eggNOG" id="KOG3628">
    <property type="taxonomic scope" value="Eukaryota"/>
</dbReference>
<reference evidence="2" key="1">
    <citation type="submission" date="2017-05" db="UniProtKB">
        <authorList>
            <consortium name="EnsemblMetazoa"/>
        </authorList>
    </citation>
    <scope>IDENTIFICATION</scope>
</reference>
<dbReference type="OrthoDB" id="69964at2759"/>
<sequence>MTGGGGGPGAAKGGVSHKIQQLLNTLKRPKKNRRPIEEYFRDEDIAEARPAEDPSAPRPVGPTMQPVSGVPLESRQDWHRNLEAAIQHHSSTLGKHPCYICRKLALRSQKVAHFLLNKLGGGKQIQPGDRVALVFRNDEAATFASAFWGCLYAAIIPVAIHPPLSRD</sequence>
<name>A0A1X7SQZ5_AMPQE</name>
<dbReference type="AlphaFoldDB" id="A0A1X7SQZ5"/>
<protein>
    <recommendedName>
        <fullName evidence="3">AMP-dependent synthetase/ligase domain-containing protein</fullName>
    </recommendedName>
</protein>
<dbReference type="Gene3D" id="3.40.50.12780">
    <property type="entry name" value="N-terminal domain of ligase-like"/>
    <property type="match status" value="1"/>
</dbReference>
<dbReference type="SUPFAM" id="SSF56801">
    <property type="entry name" value="Acetyl-CoA synthetase-like"/>
    <property type="match status" value="1"/>
</dbReference>